<dbReference type="InterPro" id="IPR036188">
    <property type="entry name" value="FAD/NAD-bd_sf"/>
</dbReference>
<evidence type="ECO:0000256" key="2">
    <source>
        <dbReference type="ARBA" id="ARBA00004496"/>
    </source>
</evidence>
<dbReference type="InterPro" id="IPR002937">
    <property type="entry name" value="Amino_oxidase"/>
</dbReference>
<evidence type="ECO:0000256" key="1">
    <source>
        <dbReference type="ARBA" id="ARBA00001974"/>
    </source>
</evidence>
<dbReference type="PANTHER" id="PTHR10742:SF405">
    <property type="entry name" value="PEROXISOMAL N(1)-ACETYL-SPERMINE_SPERMIDINE OXIDASE"/>
    <property type="match status" value="1"/>
</dbReference>
<evidence type="ECO:0000256" key="4">
    <source>
        <dbReference type="ARBA" id="ARBA00022490"/>
    </source>
</evidence>
<keyword evidence="4" id="KW-0963">Cytoplasm</keyword>
<organism evidence="9 10">
    <name type="scientific">Romanomermis culicivorax</name>
    <name type="common">Nematode worm</name>
    <dbReference type="NCBI Taxonomy" id="13658"/>
    <lineage>
        <taxon>Eukaryota</taxon>
        <taxon>Metazoa</taxon>
        <taxon>Ecdysozoa</taxon>
        <taxon>Nematoda</taxon>
        <taxon>Enoplea</taxon>
        <taxon>Dorylaimia</taxon>
        <taxon>Mermithida</taxon>
        <taxon>Mermithoidea</taxon>
        <taxon>Mermithidae</taxon>
        <taxon>Romanomermis</taxon>
    </lineage>
</organism>
<dbReference type="GO" id="GO:0046592">
    <property type="term" value="F:polyamine oxidase activity"/>
    <property type="evidence" value="ECO:0007669"/>
    <property type="project" value="TreeGrafter"/>
</dbReference>
<dbReference type="SUPFAM" id="SSF51905">
    <property type="entry name" value="FAD/NAD(P)-binding domain"/>
    <property type="match status" value="1"/>
</dbReference>
<dbReference type="AlphaFoldDB" id="A0A915IP95"/>
<dbReference type="Gene3D" id="3.50.50.60">
    <property type="entry name" value="FAD/NAD(P)-binding domain"/>
    <property type="match status" value="1"/>
</dbReference>
<dbReference type="PANTHER" id="PTHR10742">
    <property type="entry name" value="FLAVIN MONOAMINE OXIDASE"/>
    <property type="match status" value="1"/>
</dbReference>
<comment type="similarity">
    <text evidence="3">Belongs to the flavin monoamine oxidase family.</text>
</comment>
<evidence type="ECO:0000256" key="7">
    <source>
        <dbReference type="ARBA" id="ARBA00023002"/>
    </source>
</evidence>
<dbReference type="WBParaSite" id="nRc.2.0.1.t15807-RA">
    <property type="protein sequence ID" value="nRc.2.0.1.t15807-RA"/>
    <property type="gene ID" value="nRc.2.0.1.g15807"/>
</dbReference>
<comment type="cofactor">
    <cofactor evidence="1">
        <name>FAD</name>
        <dbReference type="ChEBI" id="CHEBI:57692"/>
    </cofactor>
</comment>
<evidence type="ECO:0000313" key="9">
    <source>
        <dbReference type="Proteomes" id="UP000887565"/>
    </source>
</evidence>
<name>A0A915IP95_ROMCU</name>
<reference evidence="10" key="1">
    <citation type="submission" date="2022-11" db="UniProtKB">
        <authorList>
            <consortium name="WormBaseParasite"/>
        </authorList>
    </citation>
    <scope>IDENTIFICATION</scope>
</reference>
<accession>A0A915IP95</accession>
<dbReference type="Proteomes" id="UP000887565">
    <property type="component" value="Unplaced"/>
</dbReference>
<evidence type="ECO:0000259" key="8">
    <source>
        <dbReference type="Pfam" id="PF01593"/>
    </source>
</evidence>
<keyword evidence="7" id="KW-0560">Oxidoreductase</keyword>
<feature type="domain" description="Amine oxidase" evidence="8">
    <location>
        <begin position="29"/>
        <end position="261"/>
    </location>
</feature>
<keyword evidence="9" id="KW-1185">Reference proteome</keyword>
<proteinExistence type="inferred from homology"/>
<protein>
    <submittedName>
        <fullName evidence="10">Amine oxidase domain-containing protein</fullName>
    </submittedName>
</protein>
<sequence>MGAEVKHSLGAKIADYLVFVVIKFSNGQGYVELGAQYVQNLPNSIVLKMAQDLGVVPSQSSLLNLVNNRAKIFSRQTDLSLREGGSSVDQKLTTDFKKLLLRTEMEAAKGRLKLSHFPEHVKRSLGAVQAYEYSEWRLKRKEHLTNDQTKDLDLLFKFATKAAELDYEILLISFHVLENNLFFGCDDWHDVSLASTSQFYTVGESNDDFQLLPVDRRGYTALIDQLASKLPQHCIRLSSPCSSVNWQGPRVDLDFEDGSSITSGTER</sequence>
<dbReference type="Pfam" id="PF01593">
    <property type="entry name" value="Amino_oxidase"/>
    <property type="match status" value="1"/>
</dbReference>
<dbReference type="Gene3D" id="3.90.660.10">
    <property type="match status" value="1"/>
</dbReference>
<comment type="subcellular location">
    <subcellularLocation>
        <location evidence="2">Cytoplasm</location>
    </subcellularLocation>
</comment>
<evidence type="ECO:0000256" key="6">
    <source>
        <dbReference type="ARBA" id="ARBA00022827"/>
    </source>
</evidence>
<evidence type="ECO:0000256" key="5">
    <source>
        <dbReference type="ARBA" id="ARBA00022630"/>
    </source>
</evidence>
<evidence type="ECO:0000313" key="10">
    <source>
        <dbReference type="WBParaSite" id="nRc.2.0.1.t15807-RA"/>
    </source>
</evidence>
<keyword evidence="5" id="KW-0285">Flavoprotein</keyword>
<evidence type="ECO:0000256" key="3">
    <source>
        <dbReference type="ARBA" id="ARBA00005995"/>
    </source>
</evidence>
<dbReference type="InterPro" id="IPR050281">
    <property type="entry name" value="Flavin_monoamine_oxidase"/>
</dbReference>
<dbReference type="GO" id="GO:0005737">
    <property type="term" value="C:cytoplasm"/>
    <property type="evidence" value="ECO:0007669"/>
    <property type="project" value="UniProtKB-SubCell"/>
</dbReference>
<keyword evidence="6" id="KW-0274">FAD</keyword>